<evidence type="ECO:0000313" key="2">
    <source>
        <dbReference type="Proteomes" id="UP000265520"/>
    </source>
</evidence>
<organism evidence="1 2">
    <name type="scientific">Trifolium medium</name>
    <dbReference type="NCBI Taxonomy" id="97028"/>
    <lineage>
        <taxon>Eukaryota</taxon>
        <taxon>Viridiplantae</taxon>
        <taxon>Streptophyta</taxon>
        <taxon>Embryophyta</taxon>
        <taxon>Tracheophyta</taxon>
        <taxon>Spermatophyta</taxon>
        <taxon>Magnoliopsida</taxon>
        <taxon>eudicotyledons</taxon>
        <taxon>Gunneridae</taxon>
        <taxon>Pentapetalae</taxon>
        <taxon>rosids</taxon>
        <taxon>fabids</taxon>
        <taxon>Fabales</taxon>
        <taxon>Fabaceae</taxon>
        <taxon>Papilionoideae</taxon>
        <taxon>50 kb inversion clade</taxon>
        <taxon>NPAAA clade</taxon>
        <taxon>Hologalegina</taxon>
        <taxon>IRL clade</taxon>
        <taxon>Trifolieae</taxon>
        <taxon>Trifolium</taxon>
    </lineage>
</organism>
<sequence>AHGDFGAAASEAEIRLAQHLKGDGKTFGEE</sequence>
<feature type="non-terminal residue" evidence="1">
    <location>
        <position position="1"/>
    </location>
</feature>
<proteinExistence type="predicted"/>
<evidence type="ECO:0000313" key="1">
    <source>
        <dbReference type="EMBL" id="MCI60728.1"/>
    </source>
</evidence>
<accession>A0A392TI98</accession>
<dbReference type="Proteomes" id="UP000265520">
    <property type="component" value="Unassembled WGS sequence"/>
</dbReference>
<protein>
    <submittedName>
        <fullName evidence="1">Uncharacterized protein</fullName>
    </submittedName>
</protein>
<reference evidence="1 2" key="1">
    <citation type="journal article" date="2018" name="Front. Plant Sci.">
        <title>Red Clover (Trifolium pratense) and Zigzag Clover (T. medium) - A Picture of Genomic Similarities and Differences.</title>
        <authorList>
            <person name="Dluhosova J."/>
            <person name="Istvanek J."/>
            <person name="Nedelnik J."/>
            <person name="Repkova J."/>
        </authorList>
    </citation>
    <scope>NUCLEOTIDE SEQUENCE [LARGE SCALE GENOMIC DNA]</scope>
    <source>
        <strain evidence="2">cv. 10/8</strain>
        <tissue evidence="1">Leaf</tissue>
    </source>
</reference>
<dbReference type="EMBL" id="LXQA010586968">
    <property type="protein sequence ID" value="MCI60728.1"/>
    <property type="molecule type" value="Genomic_DNA"/>
</dbReference>
<comment type="caution">
    <text evidence="1">The sequence shown here is derived from an EMBL/GenBank/DDBJ whole genome shotgun (WGS) entry which is preliminary data.</text>
</comment>
<dbReference type="AlphaFoldDB" id="A0A392TI98"/>
<keyword evidence="2" id="KW-1185">Reference proteome</keyword>
<name>A0A392TI98_9FABA</name>